<dbReference type="InterPro" id="IPR019606">
    <property type="entry name" value="GerMN"/>
</dbReference>
<accession>A0A7W8TVM1</accession>
<feature type="chain" id="PRO_5038538952" description="GerMN domain-containing protein" evidence="1">
    <location>
        <begin position="23"/>
        <end position="566"/>
    </location>
</feature>
<dbReference type="Pfam" id="PF10647">
    <property type="entry name" value="Gmad1"/>
    <property type="match status" value="1"/>
</dbReference>
<dbReference type="AlphaFoldDB" id="A0A7W8TVM1"/>
<dbReference type="InterPro" id="IPR059026">
    <property type="entry name" value="LpqB_N"/>
</dbReference>
<evidence type="ECO:0000313" key="4">
    <source>
        <dbReference type="Proteomes" id="UP000580797"/>
    </source>
</evidence>
<dbReference type="Proteomes" id="UP000580797">
    <property type="component" value="Unassembled WGS sequence"/>
</dbReference>
<dbReference type="InterPro" id="IPR018910">
    <property type="entry name" value="LpqB_C"/>
</dbReference>
<evidence type="ECO:0000259" key="2">
    <source>
        <dbReference type="SMART" id="SM00909"/>
    </source>
</evidence>
<dbReference type="PROSITE" id="PS51257">
    <property type="entry name" value="PROKAR_LIPOPROTEIN"/>
    <property type="match status" value="1"/>
</dbReference>
<sequence>MNGRHMVAAVTIAVMALLTGCAGIPTSGPLGVSTTVPTQGPDGSLSFSAASPRDGMTPEEIIEGFYKAGVDTNDDYKTAREYLTTEFAGTWNPAAKATVYDADPAVVSNVEEGSYGVSVEVSSTVDDSGIRAVLPDRSSQLLTFQLTQVNGQWRISQAPDGVLIEAGNFESLFSPHTLYFYDSTFQYAVPDVRWFANKQGLAATVISAMLEGAAPHLNNAVFSAFPPGATLAQPSVPVESGEARVDFDATVFADASDLRRKHMRQQLELTLSSLDNVSSVVMTVDQQAVDLGAADPEFKAAQVNASVPNTQIAVADKALVYFQGNGYTAIGNIPDVSAYNPVDPAMSPVGTRYAFLSGDRKRLVTVDDAGTVRVAITGTNFTQPSVDYLGWTWTVNHNGGAHVIAVPSDTALDGEARDISAEWLDGAEVTSFRVSRDGARVVVAATIDGEAGIYIAGLIRDSAGVPRGVQTPVKLQLSQHLTRAVWERDDSIIAWNPDTEEPVAPVRATIDGKSEEFSPLLGLTNVSAGAGDRRNIYAENPEGIYVRSGNSWRKLEGQATGLAYPG</sequence>
<dbReference type="SMART" id="SM00909">
    <property type="entry name" value="Germane"/>
    <property type="match status" value="1"/>
</dbReference>
<feature type="domain" description="GerMN" evidence="2">
    <location>
        <begin position="202"/>
        <end position="293"/>
    </location>
</feature>
<proteinExistence type="predicted"/>
<protein>
    <recommendedName>
        <fullName evidence="2">GerMN domain-containing protein</fullName>
    </recommendedName>
</protein>
<organism evidence="3 4">
    <name type="scientific">Neomicrococcus aestuarii</name>
    <dbReference type="NCBI Taxonomy" id="556325"/>
    <lineage>
        <taxon>Bacteria</taxon>
        <taxon>Bacillati</taxon>
        <taxon>Actinomycetota</taxon>
        <taxon>Actinomycetes</taxon>
        <taxon>Micrococcales</taxon>
        <taxon>Micrococcaceae</taxon>
        <taxon>Neomicrococcus</taxon>
    </lineage>
</organism>
<dbReference type="Pfam" id="PF25976">
    <property type="entry name" value="LpqB_N"/>
    <property type="match status" value="1"/>
</dbReference>
<reference evidence="3 4" key="1">
    <citation type="submission" date="2020-08" db="EMBL/GenBank/DDBJ databases">
        <title>Sequencing the genomes of 1000 actinobacteria strains.</title>
        <authorList>
            <person name="Klenk H.-P."/>
        </authorList>
    </citation>
    <scope>NUCLEOTIDE SEQUENCE [LARGE SCALE GENOMIC DNA]</scope>
    <source>
        <strain evidence="3 4">DSM 105783</strain>
    </source>
</reference>
<feature type="signal peptide" evidence="1">
    <location>
        <begin position="1"/>
        <end position="22"/>
    </location>
</feature>
<keyword evidence="1" id="KW-0732">Signal</keyword>
<comment type="caution">
    <text evidence="3">The sequence shown here is derived from an EMBL/GenBank/DDBJ whole genome shotgun (WGS) entry which is preliminary data.</text>
</comment>
<dbReference type="Pfam" id="PF10646">
    <property type="entry name" value="Germane"/>
    <property type="match status" value="1"/>
</dbReference>
<gene>
    <name evidence="3" type="ORF">HD598_002416</name>
</gene>
<evidence type="ECO:0000256" key="1">
    <source>
        <dbReference type="SAM" id="SignalP"/>
    </source>
</evidence>
<dbReference type="SUPFAM" id="SSF82171">
    <property type="entry name" value="DPP6 N-terminal domain-like"/>
    <property type="match status" value="1"/>
</dbReference>
<evidence type="ECO:0000313" key="3">
    <source>
        <dbReference type="EMBL" id="MBB5513729.1"/>
    </source>
</evidence>
<name>A0A7W8TVM1_9MICC</name>
<dbReference type="RefSeq" id="WP_344118206.1">
    <property type="nucleotide sequence ID" value="NZ_BAAARH010000008.1"/>
</dbReference>
<dbReference type="EMBL" id="JACHDR010000001">
    <property type="protein sequence ID" value="MBB5513729.1"/>
    <property type="molecule type" value="Genomic_DNA"/>
</dbReference>